<dbReference type="Proteomes" id="UP000296049">
    <property type="component" value="Unassembled WGS sequence"/>
</dbReference>
<sequence length="68" mass="7416">MALLEACPVTIVVFASSRCDVISKLLFGLWTRQIRSYPAFSTLCMLFRTWLEMENEGSPGSGGGTGVL</sequence>
<dbReference type="EMBL" id="KB743273">
    <property type="protein sequence ID" value="EOA99815.1"/>
    <property type="molecule type" value="Genomic_DNA"/>
</dbReference>
<keyword evidence="2" id="KW-1185">Reference proteome</keyword>
<evidence type="ECO:0000313" key="1">
    <source>
        <dbReference type="EMBL" id="EOA99815.1"/>
    </source>
</evidence>
<name>R0JR12_ANAPL</name>
<evidence type="ECO:0000313" key="2">
    <source>
        <dbReference type="Proteomes" id="UP000296049"/>
    </source>
</evidence>
<protein>
    <submittedName>
        <fullName evidence="1">Uncharacterized protein</fullName>
    </submittedName>
</protein>
<accession>R0JR12</accession>
<proteinExistence type="predicted"/>
<dbReference type="AlphaFoldDB" id="R0JR12"/>
<reference evidence="2" key="1">
    <citation type="journal article" date="2013" name="Nat. Genet.">
        <title>The duck genome and transcriptome provide insight into an avian influenza virus reservoir species.</title>
        <authorList>
            <person name="Huang Y."/>
            <person name="Li Y."/>
            <person name="Burt D.W."/>
            <person name="Chen H."/>
            <person name="Zhang Y."/>
            <person name="Qian W."/>
            <person name="Kim H."/>
            <person name="Gan S."/>
            <person name="Zhao Y."/>
            <person name="Li J."/>
            <person name="Yi K."/>
            <person name="Feng H."/>
            <person name="Zhu P."/>
            <person name="Li B."/>
            <person name="Liu Q."/>
            <person name="Fairley S."/>
            <person name="Magor K.E."/>
            <person name="Du Z."/>
            <person name="Hu X."/>
            <person name="Goodman L."/>
            <person name="Tafer H."/>
            <person name="Vignal A."/>
            <person name="Lee T."/>
            <person name="Kim K.W."/>
            <person name="Sheng Z."/>
            <person name="An Y."/>
            <person name="Searle S."/>
            <person name="Herrero J."/>
            <person name="Groenen M.A."/>
            <person name="Crooijmans R.P."/>
            <person name="Faraut T."/>
            <person name="Cai Q."/>
            <person name="Webster R.G."/>
            <person name="Aldridge J.R."/>
            <person name="Warren W.C."/>
            <person name="Bartschat S."/>
            <person name="Kehr S."/>
            <person name="Marz M."/>
            <person name="Stadler P.F."/>
            <person name="Smith J."/>
            <person name="Kraus R.H."/>
            <person name="Zhao Y."/>
            <person name="Ren L."/>
            <person name="Fei J."/>
            <person name="Morisson M."/>
            <person name="Kaiser P."/>
            <person name="Griffin D.K."/>
            <person name="Rao M."/>
            <person name="Pitel F."/>
            <person name="Wang J."/>
            <person name="Li N."/>
        </authorList>
    </citation>
    <scope>NUCLEOTIDE SEQUENCE [LARGE SCALE GENOMIC DNA]</scope>
</reference>
<organism evidence="1 2">
    <name type="scientific">Anas platyrhynchos</name>
    <name type="common">Mallard</name>
    <name type="synonym">Anas boschas</name>
    <dbReference type="NCBI Taxonomy" id="8839"/>
    <lineage>
        <taxon>Eukaryota</taxon>
        <taxon>Metazoa</taxon>
        <taxon>Chordata</taxon>
        <taxon>Craniata</taxon>
        <taxon>Vertebrata</taxon>
        <taxon>Euteleostomi</taxon>
        <taxon>Archelosauria</taxon>
        <taxon>Archosauria</taxon>
        <taxon>Dinosauria</taxon>
        <taxon>Saurischia</taxon>
        <taxon>Theropoda</taxon>
        <taxon>Coelurosauria</taxon>
        <taxon>Aves</taxon>
        <taxon>Neognathae</taxon>
        <taxon>Galloanserae</taxon>
        <taxon>Anseriformes</taxon>
        <taxon>Anatidae</taxon>
        <taxon>Anatinae</taxon>
        <taxon>Anas</taxon>
    </lineage>
</organism>
<gene>
    <name evidence="1" type="ORF">Anapl_12264</name>
</gene>